<dbReference type="AlphaFoldDB" id="A0A0F3NNH8"/>
<organism evidence="2 3">
    <name type="scientific">Candidatus Neoehrlichia procyonis str. RAC413</name>
    <dbReference type="NCBI Taxonomy" id="1359163"/>
    <lineage>
        <taxon>Bacteria</taxon>
        <taxon>Pseudomonadati</taxon>
        <taxon>Pseudomonadota</taxon>
        <taxon>Alphaproteobacteria</taxon>
        <taxon>Rickettsiales</taxon>
        <taxon>Anaplasmataceae</taxon>
        <taxon>Candidatus Neoehrlichia</taxon>
    </lineage>
</organism>
<comment type="caution">
    <text evidence="2">The sequence shown here is derived from an EMBL/GenBank/DDBJ whole genome shotgun (WGS) entry which is preliminary data.</text>
</comment>
<dbReference type="Proteomes" id="UP000033562">
    <property type="component" value="Unassembled WGS sequence"/>
</dbReference>
<sequence>MSDDNTDLVRKDMVADLKLDTSDNQLSIESKGCPCDHGHVLYVVHHFVPMIYGLSDSNDVMSEDVQHSSAIGEVHENSDESSQVLPLIGSTDTVSVI</sequence>
<name>A0A0F3NNH8_9RICK</name>
<evidence type="ECO:0000313" key="3">
    <source>
        <dbReference type="Proteomes" id="UP000033562"/>
    </source>
</evidence>
<evidence type="ECO:0000313" key="2">
    <source>
        <dbReference type="EMBL" id="KJV69257.1"/>
    </source>
</evidence>
<proteinExistence type="predicted"/>
<dbReference type="RefSeq" id="WP_045809007.1">
    <property type="nucleotide sequence ID" value="NZ_LANX01000001.1"/>
</dbReference>
<accession>A0A0F3NNH8</accession>
<protein>
    <submittedName>
        <fullName evidence="2">Uncharacterized protein</fullName>
    </submittedName>
</protein>
<keyword evidence="3" id="KW-1185">Reference proteome</keyword>
<feature type="region of interest" description="Disordered" evidence="1">
    <location>
        <begin position="72"/>
        <end position="97"/>
    </location>
</feature>
<gene>
    <name evidence="2" type="ORF">NLO413_0639</name>
</gene>
<feature type="compositionally biased region" description="Polar residues" evidence="1">
    <location>
        <begin position="80"/>
        <end position="97"/>
    </location>
</feature>
<dbReference type="EMBL" id="LANX01000001">
    <property type="protein sequence ID" value="KJV69257.1"/>
    <property type="molecule type" value="Genomic_DNA"/>
</dbReference>
<evidence type="ECO:0000256" key="1">
    <source>
        <dbReference type="SAM" id="MobiDB-lite"/>
    </source>
</evidence>
<reference evidence="2 3" key="1">
    <citation type="submission" date="2015-02" db="EMBL/GenBank/DDBJ databases">
        <title>Genome Sequencing of Rickettsiales.</title>
        <authorList>
            <person name="Daugherty S.C."/>
            <person name="Su Q."/>
            <person name="Abolude K."/>
            <person name="Beier-Sexton M."/>
            <person name="Carlyon J.A."/>
            <person name="Carter R."/>
            <person name="Day N.P."/>
            <person name="Dumler S.J."/>
            <person name="Dyachenko V."/>
            <person name="Godinez A."/>
            <person name="Kurtti T.J."/>
            <person name="Lichay M."/>
            <person name="Mullins K.E."/>
            <person name="Ott S."/>
            <person name="Pappas-Brown V."/>
            <person name="Paris D.H."/>
            <person name="Patel P."/>
            <person name="Richards A.L."/>
            <person name="Sadzewicz L."/>
            <person name="Sears K."/>
            <person name="Seidman D."/>
            <person name="Sengamalay N."/>
            <person name="Stenos J."/>
            <person name="Tallon L.J."/>
            <person name="Vincent G."/>
            <person name="Fraser C.M."/>
            <person name="Munderloh U."/>
            <person name="Dunning-Hotopp J.C."/>
        </authorList>
    </citation>
    <scope>NUCLEOTIDE SEQUENCE [LARGE SCALE GENOMIC DNA]</scope>
    <source>
        <strain evidence="2 3">RAC413</strain>
    </source>
</reference>